<feature type="domain" description="FKB95-like N-terminal Kelch" evidence="3">
    <location>
        <begin position="104"/>
        <end position="367"/>
    </location>
</feature>
<evidence type="ECO:0000259" key="3">
    <source>
        <dbReference type="Pfam" id="PF25210"/>
    </source>
</evidence>
<feature type="region of interest" description="Disordered" evidence="1">
    <location>
        <begin position="1"/>
        <end position="33"/>
    </location>
</feature>
<gene>
    <name evidence="4" type="ORF">RIF29_11133</name>
</gene>
<dbReference type="InterPro" id="IPR036047">
    <property type="entry name" value="F-box-like_dom_sf"/>
</dbReference>
<protein>
    <submittedName>
        <fullName evidence="4">Uncharacterized protein</fullName>
    </submittedName>
</protein>
<evidence type="ECO:0000259" key="2">
    <source>
        <dbReference type="Pfam" id="PF00646"/>
    </source>
</evidence>
<dbReference type="Proteomes" id="UP001372338">
    <property type="component" value="Unassembled WGS sequence"/>
</dbReference>
<comment type="caution">
    <text evidence="4">The sequence shown here is derived from an EMBL/GenBank/DDBJ whole genome shotgun (WGS) entry which is preliminary data.</text>
</comment>
<dbReference type="EMBL" id="JAYWIO010000002">
    <property type="protein sequence ID" value="KAK7282402.1"/>
    <property type="molecule type" value="Genomic_DNA"/>
</dbReference>
<dbReference type="Pfam" id="PF00646">
    <property type="entry name" value="F-box"/>
    <property type="match status" value="1"/>
</dbReference>
<dbReference type="InterPro" id="IPR006652">
    <property type="entry name" value="Kelch_1"/>
</dbReference>
<accession>A0AAN9ILU3</accession>
<sequence>MLPSPSFPPTTTTTTTTSTASEQSLSSSLSSTPQNLIPSLPDDVALNCLARVPRSHHPTLSLLSRSIRSLLSSPLLFSSRSLHHSSQPLLYLTLRPRASPSQLFTLHLHPTRNRHLLVPLPPIPSPAVGSAYAVLGPTIYIVGGSHNDIPSSHVWLLDCRFHRWLRGPSMRVAREFPAAGVIDGKIYVLGGCVADTWSRSAAWAEVLDPANGKWERVASPVEFREKWMHASAVVDGKFYAMADRGGMVFDPRSGAWESVGTELDNGWRGRACVVEGVLYCYDYLGKIKGFDFESGVWKEVKGLGKGLLPRFLCGATMANVGGKLVVVWECDGSGGKEMEIWCAEIEVKMDGTSGELWGEVGWFDKVLCVPKGSSIVQCCSVTL</sequence>
<evidence type="ECO:0000313" key="5">
    <source>
        <dbReference type="Proteomes" id="UP001372338"/>
    </source>
</evidence>
<reference evidence="4 5" key="1">
    <citation type="submission" date="2024-01" db="EMBL/GenBank/DDBJ databases">
        <title>The genomes of 5 underutilized Papilionoideae crops provide insights into root nodulation and disease resistanc.</title>
        <authorList>
            <person name="Yuan L."/>
        </authorList>
    </citation>
    <scope>NUCLEOTIDE SEQUENCE [LARGE SCALE GENOMIC DNA]</scope>
    <source>
        <strain evidence="4">ZHUSHIDOU_FW_LH</strain>
        <tissue evidence="4">Leaf</tissue>
    </source>
</reference>
<feature type="compositionally biased region" description="Low complexity" evidence="1">
    <location>
        <begin position="9"/>
        <end position="33"/>
    </location>
</feature>
<organism evidence="4 5">
    <name type="scientific">Crotalaria pallida</name>
    <name type="common">Smooth rattlebox</name>
    <name type="synonym">Crotalaria striata</name>
    <dbReference type="NCBI Taxonomy" id="3830"/>
    <lineage>
        <taxon>Eukaryota</taxon>
        <taxon>Viridiplantae</taxon>
        <taxon>Streptophyta</taxon>
        <taxon>Embryophyta</taxon>
        <taxon>Tracheophyta</taxon>
        <taxon>Spermatophyta</taxon>
        <taxon>Magnoliopsida</taxon>
        <taxon>eudicotyledons</taxon>
        <taxon>Gunneridae</taxon>
        <taxon>Pentapetalae</taxon>
        <taxon>rosids</taxon>
        <taxon>fabids</taxon>
        <taxon>Fabales</taxon>
        <taxon>Fabaceae</taxon>
        <taxon>Papilionoideae</taxon>
        <taxon>50 kb inversion clade</taxon>
        <taxon>genistoids sensu lato</taxon>
        <taxon>core genistoids</taxon>
        <taxon>Crotalarieae</taxon>
        <taxon>Crotalaria</taxon>
    </lineage>
</organism>
<proteinExistence type="predicted"/>
<dbReference type="Gene3D" id="2.120.10.80">
    <property type="entry name" value="Kelch-type beta propeller"/>
    <property type="match status" value="1"/>
</dbReference>
<dbReference type="Pfam" id="PF25210">
    <property type="entry name" value="Kelch_FKB95"/>
    <property type="match status" value="1"/>
</dbReference>
<dbReference type="InterPro" id="IPR015915">
    <property type="entry name" value="Kelch-typ_b-propeller"/>
</dbReference>
<feature type="domain" description="F-box" evidence="2">
    <location>
        <begin position="37"/>
        <end position="77"/>
    </location>
</feature>
<dbReference type="PANTHER" id="PTHR24414">
    <property type="entry name" value="F-BOX/KELCH-REPEAT PROTEIN SKIP4"/>
    <property type="match status" value="1"/>
</dbReference>
<evidence type="ECO:0000256" key="1">
    <source>
        <dbReference type="SAM" id="MobiDB-lite"/>
    </source>
</evidence>
<dbReference type="InterPro" id="IPR001810">
    <property type="entry name" value="F-box_dom"/>
</dbReference>
<name>A0AAN9ILU3_CROPI</name>
<dbReference type="SUPFAM" id="SSF117281">
    <property type="entry name" value="Kelch motif"/>
    <property type="match status" value="1"/>
</dbReference>
<dbReference type="InterPro" id="IPR050354">
    <property type="entry name" value="F-box/kelch-repeat_ARATH"/>
</dbReference>
<dbReference type="PANTHER" id="PTHR24414:SF23">
    <property type="entry name" value="F-BOX_KELCH-REPEAT PROTEIN SKIP6"/>
    <property type="match status" value="1"/>
</dbReference>
<keyword evidence="5" id="KW-1185">Reference proteome</keyword>
<dbReference type="SUPFAM" id="SSF81383">
    <property type="entry name" value="F-box domain"/>
    <property type="match status" value="1"/>
</dbReference>
<evidence type="ECO:0000313" key="4">
    <source>
        <dbReference type="EMBL" id="KAK7282402.1"/>
    </source>
</evidence>
<dbReference type="SMART" id="SM00612">
    <property type="entry name" value="Kelch"/>
    <property type="match status" value="2"/>
</dbReference>
<dbReference type="InterPro" id="IPR057499">
    <property type="entry name" value="Kelch_FKB95"/>
</dbReference>
<dbReference type="AlphaFoldDB" id="A0AAN9ILU3"/>